<dbReference type="InterPro" id="IPR021412">
    <property type="entry name" value="DUF3052"/>
</dbReference>
<evidence type="ECO:0000313" key="2">
    <source>
        <dbReference type="Proteomes" id="UP000462152"/>
    </source>
</evidence>
<protein>
    <submittedName>
        <fullName evidence="1">DUF3052 family protein</fullName>
    </submittedName>
</protein>
<dbReference type="EMBL" id="WOGT01000001">
    <property type="protein sequence ID" value="MUN54178.1"/>
    <property type="molecule type" value="Genomic_DNA"/>
</dbReference>
<name>A0A7K1LGB9_9MICC</name>
<reference evidence="1 2" key="1">
    <citation type="submission" date="2019-12" db="EMBL/GenBank/DDBJ databases">
        <authorList>
            <person name="Li J."/>
            <person name="Shi Y."/>
            <person name="Xu G."/>
            <person name="Xiao D."/>
            <person name="Ran X."/>
        </authorList>
    </citation>
    <scope>NUCLEOTIDE SEQUENCE [LARGE SCALE GENOMIC DNA]</scope>
    <source>
        <strain evidence="1 2">JCM 15915</strain>
    </source>
</reference>
<dbReference type="OrthoDB" id="5185945at2"/>
<gene>
    <name evidence="1" type="ORF">GMA10_02910</name>
</gene>
<dbReference type="AlphaFoldDB" id="A0A7K1LGB9"/>
<keyword evidence="2" id="KW-1185">Reference proteome</keyword>
<accession>A0A7K1LGB9</accession>
<comment type="caution">
    <text evidence="1">The sequence shown here is derived from an EMBL/GenBank/DDBJ whole genome shotgun (WGS) entry which is preliminary data.</text>
</comment>
<dbReference type="Proteomes" id="UP000462152">
    <property type="component" value="Unassembled WGS sequence"/>
</dbReference>
<dbReference type="Pfam" id="PF11253">
    <property type="entry name" value="DUF3052"/>
    <property type="match status" value="1"/>
</dbReference>
<evidence type="ECO:0000313" key="1">
    <source>
        <dbReference type="EMBL" id="MUN54178.1"/>
    </source>
</evidence>
<proteinExistence type="predicted"/>
<sequence>MSGPIRYSGGKYVSETKTAGDRPAVLLGFKDGDLIQEFGYDDDVDFALRDDLEDVTGSELLDEEDQEVVDAVLFWWREGEGDLVDALVDSLTTLDEGGVVWVMTPKAGRDGHVAPADIQEAAPTAGLKLTTSAQVSEEWSATRLVTTRF</sequence>
<organism evidence="1 2">
    <name type="scientific">Rothia koreensis</name>
    <dbReference type="NCBI Taxonomy" id="592378"/>
    <lineage>
        <taxon>Bacteria</taxon>
        <taxon>Bacillati</taxon>
        <taxon>Actinomycetota</taxon>
        <taxon>Actinomycetes</taxon>
        <taxon>Micrococcales</taxon>
        <taxon>Micrococcaceae</taxon>
        <taxon>Rothia</taxon>
    </lineage>
</organism>